<dbReference type="GO" id="GO:0004332">
    <property type="term" value="F:fructose-bisphosphate aldolase activity"/>
    <property type="evidence" value="ECO:0007669"/>
    <property type="project" value="UniProtKB-EC"/>
</dbReference>
<dbReference type="GO" id="GO:0006096">
    <property type="term" value="P:glycolytic process"/>
    <property type="evidence" value="ECO:0007669"/>
    <property type="project" value="UniProtKB-UniPathway"/>
</dbReference>
<dbReference type="NCBIfam" id="NF033379">
    <property type="entry name" value="FrucBisAld_I"/>
    <property type="match status" value="1"/>
</dbReference>
<name>A0A1F7GAP6_9BACT</name>
<comment type="similarity">
    <text evidence="2">Belongs to the class I fructose-bisphosphate aldolase family.</text>
</comment>
<comment type="pathway">
    <text evidence="1">Carbohydrate degradation; glycolysis; D-glyceraldehyde 3-phosphate and glycerone phosphate from D-glucose: step 4/4.</text>
</comment>
<keyword evidence="4" id="KW-0324">Glycolysis</keyword>
<evidence type="ECO:0000256" key="1">
    <source>
        <dbReference type="ARBA" id="ARBA00004714"/>
    </source>
</evidence>
<dbReference type="PANTHER" id="PTHR11627">
    <property type="entry name" value="FRUCTOSE-BISPHOSPHATE ALDOLASE"/>
    <property type="match status" value="1"/>
</dbReference>
<gene>
    <name evidence="7" type="ORF">A2690_00755</name>
</gene>
<dbReference type="SUPFAM" id="SSF51569">
    <property type="entry name" value="Aldolase"/>
    <property type="match status" value="1"/>
</dbReference>
<dbReference type="InterPro" id="IPR013785">
    <property type="entry name" value="Aldolase_TIM"/>
</dbReference>
<dbReference type="UniPathway" id="UPA00109">
    <property type="reaction ID" value="UER00183"/>
</dbReference>
<comment type="caution">
    <text evidence="7">The sequence shown here is derived from an EMBL/GenBank/DDBJ whole genome shotgun (WGS) entry which is preliminary data.</text>
</comment>
<dbReference type="Proteomes" id="UP000178372">
    <property type="component" value="Unassembled WGS sequence"/>
</dbReference>
<evidence type="ECO:0000313" key="7">
    <source>
        <dbReference type="EMBL" id="OGK15969.1"/>
    </source>
</evidence>
<keyword evidence="5" id="KW-0456">Lyase</keyword>
<sequence length="332" mass="37064">MSISLKPLVNYLFGPGKGLVAADDKPDSTNKRLEEFNIPETLEKRTRYREIVVTTTNIEKYISGIIFHEETLSNTLSDGRSFHEVLRSRGIITGIKVDQGLTLLSRSSIEQKTNGLETLADRLLDYKKFGAQFCKWRSVFTIGKDMPTDECINENIKIFAKYTQIALQNNYLPILEPEVLTLGDHPIEVCKKTTQQILLSLFALLDKENVDMSQVILKTNMVLPGTDAKIKASPSEVAEKTIGCLTGSVPHNTGGIVFLSGGQSTLEANLHLNAICQVKSLPWPISFSFDRAFMYPVLKAWQGRKENIVRAQNELLEVTKDSSQALQGVFKP</sequence>
<evidence type="ECO:0000256" key="2">
    <source>
        <dbReference type="ARBA" id="ARBA00010387"/>
    </source>
</evidence>
<dbReference type="EMBL" id="MFZF01000022">
    <property type="protein sequence ID" value="OGK15969.1"/>
    <property type="molecule type" value="Genomic_DNA"/>
</dbReference>
<proteinExistence type="inferred from homology"/>
<dbReference type="Pfam" id="PF00274">
    <property type="entry name" value="Glycolytic"/>
    <property type="match status" value="1"/>
</dbReference>
<dbReference type="InterPro" id="IPR000741">
    <property type="entry name" value="FBA_I"/>
</dbReference>
<dbReference type="AlphaFoldDB" id="A0A1F7GAP6"/>
<accession>A0A1F7GAP6</accession>
<evidence type="ECO:0000256" key="3">
    <source>
        <dbReference type="ARBA" id="ARBA00013068"/>
    </source>
</evidence>
<reference evidence="7 8" key="1">
    <citation type="journal article" date="2016" name="Nat. Commun.">
        <title>Thousands of microbial genomes shed light on interconnected biogeochemical processes in an aquifer system.</title>
        <authorList>
            <person name="Anantharaman K."/>
            <person name="Brown C.T."/>
            <person name="Hug L.A."/>
            <person name="Sharon I."/>
            <person name="Castelle C.J."/>
            <person name="Probst A.J."/>
            <person name="Thomas B.C."/>
            <person name="Singh A."/>
            <person name="Wilkins M.J."/>
            <person name="Karaoz U."/>
            <person name="Brodie E.L."/>
            <person name="Williams K.H."/>
            <person name="Hubbard S.S."/>
            <person name="Banfield J.F."/>
        </authorList>
    </citation>
    <scope>NUCLEOTIDE SEQUENCE [LARGE SCALE GENOMIC DNA]</scope>
</reference>
<dbReference type="EC" id="4.1.2.13" evidence="3"/>
<evidence type="ECO:0000256" key="6">
    <source>
        <dbReference type="ARBA" id="ARBA00029799"/>
    </source>
</evidence>
<protein>
    <recommendedName>
        <fullName evidence="3">fructose-bisphosphate aldolase</fullName>
        <ecNumber evidence="3">4.1.2.13</ecNumber>
    </recommendedName>
    <alternativeName>
        <fullName evidence="6">Fructose-bisphosphate aldolase class I</fullName>
    </alternativeName>
</protein>
<evidence type="ECO:0000256" key="5">
    <source>
        <dbReference type="ARBA" id="ARBA00023239"/>
    </source>
</evidence>
<dbReference type="Gene3D" id="3.20.20.70">
    <property type="entry name" value="Aldolase class I"/>
    <property type="match status" value="1"/>
</dbReference>
<organism evidence="7 8">
    <name type="scientific">Candidatus Roizmanbacteria bacterium RIFCSPHIGHO2_01_FULL_39_12b</name>
    <dbReference type="NCBI Taxonomy" id="1802030"/>
    <lineage>
        <taxon>Bacteria</taxon>
        <taxon>Candidatus Roizmaniibacteriota</taxon>
    </lineage>
</organism>
<evidence type="ECO:0000313" key="8">
    <source>
        <dbReference type="Proteomes" id="UP000178372"/>
    </source>
</evidence>
<evidence type="ECO:0000256" key="4">
    <source>
        <dbReference type="ARBA" id="ARBA00023152"/>
    </source>
</evidence>